<feature type="region of interest" description="Disordered" evidence="1">
    <location>
        <begin position="147"/>
        <end position="166"/>
    </location>
</feature>
<proteinExistence type="predicted"/>
<keyword evidence="3" id="KW-1185">Reference proteome</keyword>
<accession>A0A3N4IVL4</accession>
<protein>
    <submittedName>
        <fullName evidence="2">Uncharacterized protein</fullName>
    </submittedName>
</protein>
<dbReference type="Proteomes" id="UP000276215">
    <property type="component" value="Unassembled WGS sequence"/>
</dbReference>
<evidence type="ECO:0000313" key="3">
    <source>
        <dbReference type="Proteomes" id="UP000276215"/>
    </source>
</evidence>
<reference evidence="2 3" key="1">
    <citation type="journal article" date="2018" name="Nat. Ecol. Evol.">
        <title>Pezizomycetes genomes reveal the molecular basis of ectomycorrhizal truffle lifestyle.</title>
        <authorList>
            <person name="Murat C."/>
            <person name="Payen T."/>
            <person name="Noel B."/>
            <person name="Kuo A."/>
            <person name="Morin E."/>
            <person name="Chen J."/>
            <person name="Kohler A."/>
            <person name="Krizsan K."/>
            <person name="Balestrini R."/>
            <person name="Da Silva C."/>
            <person name="Montanini B."/>
            <person name="Hainaut M."/>
            <person name="Levati E."/>
            <person name="Barry K.W."/>
            <person name="Belfiori B."/>
            <person name="Cichocki N."/>
            <person name="Clum A."/>
            <person name="Dockter R.B."/>
            <person name="Fauchery L."/>
            <person name="Guy J."/>
            <person name="Iotti M."/>
            <person name="Le Tacon F."/>
            <person name="Lindquist E.A."/>
            <person name="Lipzen A."/>
            <person name="Malagnac F."/>
            <person name="Mello A."/>
            <person name="Molinier V."/>
            <person name="Miyauchi S."/>
            <person name="Poulain J."/>
            <person name="Riccioni C."/>
            <person name="Rubini A."/>
            <person name="Sitrit Y."/>
            <person name="Splivallo R."/>
            <person name="Traeger S."/>
            <person name="Wang M."/>
            <person name="Zifcakova L."/>
            <person name="Wipf D."/>
            <person name="Zambonelli A."/>
            <person name="Paolocci F."/>
            <person name="Nowrousian M."/>
            <person name="Ottonello S."/>
            <person name="Baldrian P."/>
            <person name="Spatafora J.W."/>
            <person name="Henrissat B."/>
            <person name="Nagy L.G."/>
            <person name="Aury J.M."/>
            <person name="Wincker P."/>
            <person name="Grigoriev I.V."/>
            <person name="Bonfante P."/>
            <person name="Martin F.M."/>
        </authorList>
    </citation>
    <scope>NUCLEOTIDE SEQUENCE [LARGE SCALE GENOMIC DNA]</scope>
    <source>
        <strain evidence="2 3">120613-1</strain>
    </source>
</reference>
<dbReference type="AlphaFoldDB" id="A0A3N4IVL4"/>
<evidence type="ECO:0000313" key="2">
    <source>
        <dbReference type="EMBL" id="RPA88848.1"/>
    </source>
</evidence>
<feature type="compositionally biased region" description="Basic residues" evidence="1">
    <location>
        <begin position="88"/>
        <end position="114"/>
    </location>
</feature>
<feature type="region of interest" description="Disordered" evidence="1">
    <location>
        <begin position="61"/>
        <end position="80"/>
    </location>
</feature>
<dbReference type="EMBL" id="ML120652">
    <property type="protein sequence ID" value="RPA88848.1"/>
    <property type="molecule type" value="Genomic_DNA"/>
</dbReference>
<feature type="compositionally biased region" description="Polar residues" evidence="1">
    <location>
        <begin position="157"/>
        <end position="166"/>
    </location>
</feature>
<gene>
    <name evidence="2" type="ORF">L873DRAFT_1796440</name>
</gene>
<evidence type="ECO:0000256" key="1">
    <source>
        <dbReference type="SAM" id="MobiDB-lite"/>
    </source>
</evidence>
<sequence length="166" mass="18930">MTEPQKPVTNRIMPSTSQVSNLVIDSFSCPVKGCSLVFGHTRNPRKSLASHLNYMIKKKNDAAHISTPKTPSNRRRYTDEQALAARKASMKKYRNTPERKSKHKHQTRVRRGKKAATAEFALYRLQPSEVEMTQYVENYIAQHEEAERLHPRAPRQAPTSTNTGSI</sequence>
<organism evidence="2 3">
    <name type="scientific">Choiromyces venosus 120613-1</name>
    <dbReference type="NCBI Taxonomy" id="1336337"/>
    <lineage>
        <taxon>Eukaryota</taxon>
        <taxon>Fungi</taxon>
        <taxon>Dikarya</taxon>
        <taxon>Ascomycota</taxon>
        <taxon>Pezizomycotina</taxon>
        <taxon>Pezizomycetes</taxon>
        <taxon>Pezizales</taxon>
        <taxon>Tuberaceae</taxon>
        <taxon>Choiromyces</taxon>
    </lineage>
</organism>
<feature type="region of interest" description="Disordered" evidence="1">
    <location>
        <begin position="87"/>
        <end position="114"/>
    </location>
</feature>
<name>A0A3N4IVL4_9PEZI</name>